<dbReference type="InterPro" id="IPR002110">
    <property type="entry name" value="Ankyrin_rpt"/>
</dbReference>
<sequence>MGASSQPRAHEENTPSGEPPACSCGKSDFQGLVSFIAHARECPEVHNSARAKNGSIGTGRCVYGCDTVCSEDQVEHFICKGCGKIFTESNADRSCALERINPAHYFLGAAEVFRKPTAEEMIHKAVKAMGPSCIMSALRDINPVCALMYFDDAVKKYHPLASPEPDAHMAMANGEIAYQERPVESLEQKSERAENEDLGPSPESTVSAPTSNQGFPSASDSQAVTQRGLFMLAMAGDIRGLDELFRKKLASPRDVSFTRNENLVRWTLRGGLNNHECARWLFDQGATIDKDSFDHVHDFMAGRKCSDEDARKLQFIRYSHHDDWLEEQNFPNIHKIILRIYEGKDKDLCQVLKNKRDEVIKKDNLGRTALDWATARGDVHNMKLLLRYGSPYNNIDKEGRSTLQHAIESHDLEAVQTLLQHGANPNPPIPTNLHRSSPLSSASFGGLEEQARLLLQQGANANSRNPEGRTPLHQAAMNNNVGCAEVLLPYIDLNTEFMGPGPNALTAAVTQNSHGVLLVLVTCCVKNGVIPSADLLPIIAEHADLETMNRLSLLAPLQCDTAVARCREALSERDGFQPEWDQAFLRLVAPTVGDDQRMS</sequence>
<dbReference type="AlphaFoldDB" id="A0A8H5SVH2"/>
<keyword evidence="1" id="KW-0677">Repeat</keyword>
<dbReference type="PANTHER" id="PTHR24198:SF165">
    <property type="entry name" value="ANKYRIN REPEAT-CONTAINING PROTEIN-RELATED"/>
    <property type="match status" value="1"/>
</dbReference>
<feature type="compositionally biased region" description="Basic and acidic residues" evidence="4">
    <location>
        <begin position="182"/>
        <end position="195"/>
    </location>
</feature>
<dbReference type="SUPFAM" id="SSF48403">
    <property type="entry name" value="Ankyrin repeat"/>
    <property type="match status" value="1"/>
</dbReference>
<gene>
    <name evidence="5" type="ORF">FHETE_10191</name>
</gene>
<dbReference type="Proteomes" id="UP000567885">
    <property type="component" value="Unassembled WGS sequence"/>
</dbReference>
<feature type="repeat" description="ANK" evidence="3">
    <location>
        <begin position="398"/>
        <end position="426"/>
    </location>
</feature>
<dbReference type="PANTHER" id="PTHR24198">
    <property type="entry name" value="ANKYRIN REPEAT AND PROTEIN KINASE DOMAIN-CONTAINING PROTEIN"/>
    <property type="match status" value="1"/>
</dbReference>
<dbReference type="PROSITE" id="PS50088">
    <property type="entry name" value="ANK_REPEAT"/>
    <property type="match status" value="4"/>
</dbReference>
<dbReference type="EMBL" id="JAAGWQ010000267">
    <property type="protein sequence ID" value="KAF5657831.1"/>
    <property type="molecule type" value="Genomic_DNA"/>
</dbReference>
<evidence type="ECO:0000313" key="5">
    <source>
        <dbReference type="EMBL" id="KAF5657831.1"/>
    </source>
</evidence>
<organism evidence="5 6">
    <name type="scientific">Fusarium heterosporum</name>
    <dbReference type="NCBI Taxonomy" id="42747"/>
    <lineage>
        <taxon>Eukaryota</taxon>
        <taxon>Fungi</taxon>
        <taxon>Dikarya</taxon>
        <taxon>Ascomycota</taxon>
        <taxon>Pezizomycotina</taxon>
        <taxon>Sordariomycetes</taxon>
        <taxon>Hypocreomycetidae</taxon>
        <taxon>Hypocreales</taxon>
        <taxon>Nectriaceae</taxon>
        <taxon>Fusarium</taxon>
        <taxon>Fusarium heterosporum species complex</taxon>
    </lineage>
</organism>
<dbReference type="InterPro" id="IPR036770">
    <property type="entry name" value="Ankyrin_rpt-contain_sf"/>
</dbReference>
<feature type="repeat" description="ANK" evidence="3">
    <location>
        <begin position="467"/>
        <end position="488"/>
    </location>
</feature>
<name>A0A8H5SVH2_FUSHE</name>
<feature type="repeat" description="ANK" evidence="3">
    <location>
        <begin position="365"/>
        <end position="397"/>
    </location>
</feature>
<feature type="repeat" description="ANK" evidence="3">
    <location>
        <begin position="434"/>
        <end position="466"/>
    </location>
</feature>
<accession>A0A8H5SVH2</accession>
<keyword evidence="2 3" id="KW-0040">ANK repeat</keyword>
<evidence type="ECO:0000313" key="6">
    <source>
        <dbReference type="Proteomes" id="UP000567885"/>
    </source>
</evidence>
<dbReference type="SMART" id="SM00248">
    <property type="entry name" value="ANK"/>
    <property type="match status" value="5"/>
</dbReference>
<evidence type="ECO:0000256" key="4">
    <source>
        <dbReference type="SAM" id="MobiDB-lite"/>
    </source>
</evidence>
<dbReference type="PROSITE" id="PS50297">
    <property type="entry name" value="ANK_REP_REGION"/>
    <property type="match status" value="2"/>
</dbReference>
<feature type="region of interest" description="Disordered" evidence="4">
    <location>
        <begin position="1"/>
        <end position="22"/>
    </location>
</feature>
<evidence type="ECO:0000256" key="2">
    <source>
        <dbReference type="ARBA" id="ARBA00023043"/>
    </source>
</evidence>
<feature type="compositionally biased region" description="Polar residues" evidence="4">
    <location>
        <begin position="433"/>
        <end position="442"/>
    </location>
</feature>
<evidence type="ECO:0000256" key="3">
    <source>
        <dbReference type="PROSITE-ProRule" id="PRU00023"/>
    </source>
</evidence>
<proteinExistence type="predicted"/>
<feature type="compositionally biased region" description="Polar residues" evidence="4">
    <location>
        <begin position="202"/>
        <end position="220"/>
    </location>
</feature>
<protein>
    <submittedName>
        <fullName evidence="5">Ankyrin repeat containing protein</fullName>
    </submittedName>
</protein>
<reference evidence="5 6" key="1">
    <citation type="submission" date="2020-05" db="EMBL/GenBank/DDBJ databases">
        <title>Identification and distribution of gene clusters putatively required for synthesis of sphingolipid metabolism inhibitors in phylogenetically diverse species of the filamentous fungus Fusarium.</title>
        <authorList>
            <person name="Kim H.-S."/>
            <person name="Busman M."/>
            <person name="Brown D.W."/>
            <person name="Divon H."/>
            <person name="Uhlig S."/>
            <person name="Proctor R.H."/>
        </authorList>
    </citation>
    <scope>NUCLEOTIDE SEQUENCE [LARGE SCALE GENOMIC DNA]</scope>
    <source>
        <strain evidence="5 6">NRRL 20693</strain>
    </source>
</reference>
<keyword evidence="6" id="KW-1185">Reference proteome</keyword>
<feature type="region of interest" description="Disordered" evidence="4">
    <location>
        <begin position="421"/>
        <end position="442"/>
    </location>
</feature>
<dbReference type="Gene3D" id="1.25.40.20">
    <property type="entry name" value="Ankyrin repeat-containing domain"/>
    <property type="match status" value="1"/>
</dbReference>
<feature type="region of interest" description="Disordered" evidence="4">
    <location>
        <begin position="182"/>
        <end position="220"/>
    </location>
</feature>
<comment type="caution">
    <text evidence="5">The sequence shown here is derived from an EMBL/GenBank/DDBJ whole genome shotgun (WGS) entry which is preliminary data.</text>
</comment>
<dbReference type="OrthoDB" id="341259at2759"/>
<dbReference type="Pfam" id="PF12796">
    <property type="entry name" value="Ank_2"/>
    <property type="match status" value="2"/>
</dbReference>
<evidence type="ECO:0000256" key="1">
    <source>
        <dbReference type="ARBA" id="ARBA00022737"/>
    </source>
</evidence>